<feature type="transmembrane region" description="Helical" evidence="11">
    <location>
        <begin position="701"/>
        <end position="725"/>
    </location>
</feature>
<dbReference type="AlphaFoldDB" id="A0A139IPG8"/>
<keyword evidence="7" id="KW-0067">ATP-binding</keyword>
<evidence type="ECO:0000256" key="3">
    <source>
        <dbReference type="ARBA" id="ARBA00022448"/>
    </source>
</evidence>
<name>A0A139IPG8_9PEZI</name>
<dbReference type="Gene3D" id="1.20.1560.10">
    <property type="entry name" value="ABC transporter type 1, transmembrane domain"/>
    <property type="match status" value="1"/>
</dbReference>
<evidence type="ECO:0000256" key="9">
    <source>
        <dbReference type="ARBA" id="ARBA00023136"/>
    </source>
</evidence>
<dbReference type="GO" id="GO:0016887">
    <property type="term" value="F:ATP hydrolysis activity"/>
    <property type="evidence" value="ECO:0007669"/>
    <property type="project" value="InterPro"/>
</dbReference>
<feature type="transmembrane region" description="Helical" evidence="11">
    <location>
        <begin position="171"/>
        <end position="189"/>
    </location>
</feature>
<dbReference type="GO" id="GO:0005743">
    <property type="term" value="C:mitochondrial inner membrane"/>
    <property type="evidence" value="ECO:0007669"/>
    <property type="project" value="TreeGrafter"/>
</dbReference>
<keyword evidence="15" id="KW-1185">Reference proteome</keyword>
<dbReference type="GO" id="GO:0090374">
    <property type="term" value="P:oligopeptide export from mitochondrion"/>
    <property type="evidence" value="ECO:0007669"/>
    <property type="project" value="TreeGrafter"/>
</dbReference>
<dbReference type="PROSITE" id="PS50929">
    <property type="entry name" value="ABC_TM1F"/>
    <property type="match status" value="2"/>
</dbReference>
<dbReference type="InterPro" id="IPR003439">
    <property type="entry name" value="ABC_transporter-like_ATP-bd"/>
</dbReference>
<feature type="transmembrane region" description="Helical" evidence="11">
    <location>
        <begin position="745"/>
        <end position="773"/>
    </location>
</feature>
<feature type="domain" description="ABC transmembrane type-1" evidence="13">
    <location>
        <begin position="49"/>
        <end position="338"/>
    </location>
</feature>
<feature type="transmembrane region" description="Helical" evidence="11">
    <location>
        <begin position="44"/>
        <end position="68"/>
    </location>
</feature>
<keyword evidence="4 11" id="KW-0812">Transmembrane</keyword>
<dbReference type="STRING" id="113226.A0A139IPG8"/>
<dbReference type="Gene3D" id="3.40.50.300">
    <property type="entry name" value="P-loop containing nucleotide triphosphate hydrolases"/>
    <property type="match status" value="1"/>
</dbReference>
<keyword evidence="6" id="KW-0547">Nucleotide-binding</keyword>
<accession>A0A139IPG8</accession>
<feature type="domain" description="ABC transporter" evidence="12">
    <location>
        <begin position="373"/>
        <end position="617"/>
    </location>
</feature>
<dbReference type="Proteomes" id="UP000073492">
    <property type="component" value="Unassembled WGS sequence"/>
</dbReference>
<evidence type="ECO:0000313" key="15">
    <source>
        <dbReference type="Proteomes" id="UP000073492"/>
    </source>
</evidence>
<organism evidence="14 15">
    <name type="scientific">Pseudocercospora musae</name>
    <dbReference type="NCBI Taxonomy" id="113226"/>
    <lineage>
        <taxon>Eukaryota</taxon>
        <taxon>Fungi</taxon>
        <taxon>Dikarya</taxon>
        <taxon>Ascomycota</taxon>
        <taxon>Pezizomycotina</taxon>
        <taxon>Dothideomycetes</taxon>
        <taxon>Dothideomycetidae</taxon>
        <taxon>Mycosphaerellales</taxon>
        <taxon>Mycosphaerellaceae</taxon>
        <taxon>Pseudocercospora</taxon>
    </lineage>
</organism>
<dbReference type="PANTHER" id="PTHR43394">
    <property type="entry name" value="ATP-DEPENDENT PERMEASE MDL1, MITOCHONDRIAL"/>
    <property type="match status" value="1"/>
</dbReference>
<dbReference type="SMART" id="SM00382">
    <property type="entry name" value="AAA"/>
    <property type="match status" value="1"/>
</dbReference>
<protein>
    <recommendedName>
        <fullName evidence="16">ABC transporter domain-containing protein</fullName>
    </recommendedName>
</protein>
<evidence type="ECO:0008006" key="16">
    <source>
        <dbReference type="Google" id="ProtNLM"/>
    </source>
</evidence>
<dbReference type="OrthoDB" id="6500128at2759"/>
<dbReference type="PROSITE" id="PS50893">
    <property type="entry name" value="ABC_TRANSPORTER_2"/>
    <property type="match status" value="1"/>
</dbReference>
<sequence length="850" mass="91564">MTVQSVTTAPLQRSIVKEVQKNGVLRRITTDDYEILSFAKNADVFYLCIAATGSMLQGALMPVMTLVFGTLAGKFTDITNGTISEQEFRHSLAKSTLYFVYLAFGELVGSYAMWIGFTLAGENITNRIRRHLLTSLFQKGVAFIDQSDTGEITTLISADADAVKDALSSKLGRVIAAFTSVVVAFFIAFSRSWRLTLIMGSGLLAFAAAGGGGAYFISKFTQQSLAAQSEAASIAQEGISGITCVVANSAQTLLMQKYRACLARSQRPGILARISGEMMIAVITSIATCLFSLAFWRGSRYYVNGQASFADVLIVLLAVLLGTASLGLVGPNAQAVAAGLTAGKRIFAMVARTVPIDSLSETGIQPDRVDGRIRFKNVDFAYPTRPNVKVLSEFNLTIPAKKTTAIVGASGCGKSTIAKLIQRYFDPYAGLVSLDDRVLSTLSLKWLRRQISVVSQEPDLFNASIYDNIRYGLTRSGEGFSNAEMRRKVVSAARSANIHDAIMAMPQGYETIVGQRGSRLSGGQRQRVAIARALVSDPRILLLDEATSALDAVSENCVQDAIAACAGEKTIVIIAHRLSTIKTADFIVVMDKGGIAETGRYEDLMQKQGKFYGLQSERDLESNEICTPGDSNVSSETVDTKIARSINIGDASEAWSSTGLLPPGGTQHDSSISQSQQGVHSHKTSGAVWKFILDSNRETQFLATFGLVWAIISGSCSTVQAYLFANAVTSFSKNHDDDQDFTTNVDLWALLLVVLATVSLFASATRGSALAVCSEKFMIKARLTAFEHGNCTGGLGKSSRFAIRRGDIGIGQCVRASGSECNQQCRPRSYDYCRRPKVEHSSHGGLYLCD</sequence>
<evidence type="ECO:0000259" key="12">
    <source>
        <dbReference type="PROSITE" id="PS50893"/>
    </source>
</evidence>
<reference evidence="14 15" key="1">
    <citation type="submission" date="2015-07" db="EMBL/GenBank/DDBJ databases">
        <title>Comparative genomics of the Sigatoka disease complex on banana suggests a link between parallel evolutionary changes in Pseudocercospora fijiensis and Pseudocercospora eumusae and increased virulence on the banana host.</title>
        <authorList>
            <person name="Chang T.-C."/>
            <person name="Salvucci A."/>
            <person name="Crous P.W."/>
            <person name="Stergiopoulos I."/>
        </authorList>
    </citation>
    <scope>NUCLEOTIDE SEQUENCE [LARGE SCALE GENOMIC DNA]</scope>
    <source>
        <strain evidence="14 15">CBS 116634</strain>
    </source>
</reference>
<evidence type="ECO:0000256" key="6">
    <source>
        <dbReference type="ARBA" id="ARBA00022741"/>
    </source>
</evidence>
<evidence type="ECO:0000256" key="8">
    <source>
        <dbReference type="ARBA" id="ARBA00022989"/>
    </source>
</evidence>
<dbReference type="PANTHER" id="PTHR43394:SF1">
    <property type="entry name" value="ATP-BINDING CASSETTE SUB-FAMILY B MEMBER 10, MITOCHONDRIAL"/>
    <property type="match status" value="1"/>
</dbReference>
<evidence type="ECO:0000256" key="1">
    <source>
        <dbReference type="ARBA" id="ARBA00004141"/>
    </source>
</evidence>
<evidence type="ECO:0000256" key="5">
    <source>
        <dbReference type="ARBA" id="ARBA00022737"/>
    </source>
</evidence>
<dbReference type="InterPro" id="IPR003593">
    <property type="entry name" value="AAA+_ATPase"/>
</dbReference>
<gene>
    <name evidence="14" type="ORF">AC579_1346</name>
</gene>
<keyword evidence="10" id="KW-0325">Glycoprotein</keyword>
<evidence type="ECO:0000256" key="11">
    <source>
        <dbReference type="SAM" id="Phobius"/>
    </source>
</evidence>
<keyword evidence="8 11" id="KW-1133">Transmembrane helix</keyword>
<dbReference type="GO" id="GO:0015421">
    <property type="term" value="F:ABC-type oligopeptide transporter activity"/>
    <property type="evidence" value="ECO:0007669"/>
    <property type="project" value="TreeGrafter"/>
</dbReference>
<dbReference type="InterPro" id="IPR039421">
    <property type="entry name" value="Type_1_exporter"/>
</dbReference>
<dbReference type="InterPro" id="IPR011527">
    <property type="entry name" value="ABC1_TM_dom"/>
</dbReference>
<evidence type="ECO:0000313" key="14">
    <source>
        <dbReference type="EMBL" id="KXT16500.1"/>
    </source>
</evidence>
<evidence type="ECO:0000256" key="2">
    <source>
        <dbReference type="ARBA" id="ARBA00007577"/>
    </source>
</evidence>
<dbReference type="Pfam" id="PF00005">
    <property type="entry name" value="ABC_tran"/>
    <property type="match status" value="1"/>
</dbReference>
<feature type="transmembrane region" description="Helical" evidence="11">
    <location>
        <begin position="308"/>
        <end position="329"/>
    </location>
</feature>
<keyword evidence="5" id="KW-0677">Repeat</keyword>
<keyword evidence="3" id="KW-0813">Transport</keyword>
<feature type="transmembrane region" description="Helical" evidence="11">
    <location>
        <begin position="274"/>
        <end position="296"/>
    </location>
</feature>
<proteinExistence type="inferred from homology"/>
<dbReference type="FunFam" id="3.40.50.300:FF:000240">
    <property type="entry name" value="ABC transporter B family member 20"/>
    <property type="match status" value="1"/>
</dbReference>
<comment type="subcellular location">
    <subcellularLocation>
        <location evidence="1">Membrane</location>
        <topology evidence="1">Multi-pass membrane protein</topology>
    </subcellularLocation>
</comment>
<dbReference type="InterPro" id="IPR027417">
    <property type="entry name" value="P-loop_NTPase"/>
</dbReference>
<dbReference type="InterPro" id="IPR017871">
    <property type="entry name" value="ABC_transporter-like_CS"/>
</dbReference>
<evidence type="ECO:0000259" key="13">
    <source>
        <dbReference type="PROSITE" id="PS50929"/>
    </source>
</evidence>
<feature type="transmembrane region" description="Helical" evidence="11">
    <location>
        <begin position="98"/>
        <end position="120"/>
    </location>
</feature>
<dbReference type="SUPFAM" id="SSF52540">
    <property type="entry name" value="P-loop containing nucleoside triphosphate hydrolases"/>
    <property type="match status" value="1"/>
</dbReference>
<evidence type="ECO:0000256" key="4">
    <source>
        <dbReference type="ARBA" id="ARBA00022692"/>
    </source>
</evidence>
<dbReference type="EMBL" id="LFZO01000035">
    <property type="protein sequence ID" value="KXT16500.1"/>
    <property type="molecule type" value="Genomic_DNA"/>
</dbReference>
<evidence type="ECO:0000256" key="10">
    <source>
        <dbReference type="ARBA" id="ARBA00023180"/>
    </source>
</evidence>
<comment type="caution">
    <text evidence="14">The sequence shown here is derived from an EMBL/GenBank/DDBJ whole genome shotgun (WGS) entry which is preliminary data.</text>
</comment>
<feature type="transmembrane region" description="Helical" evidence="11">
    <location>
        <begin position="195"/>
        <end position="217"/>
    </location>
</feature>
<dbReference type="GO" id="GO:0005524">
    <property type="term" value="F:ATP binding"/>
    <property type="evidence" value="ECO:0007669"/>
    <property type="project" value="UniProtKB-KW"/>
</dbReference>
<dbReference type="InterPro" id="IPR036640">
    <property type="entry name" value="ABC1_TM_sf"/>
</dbReference>
<dbReference type="SUPFAM" id="SSF90123">
    <property type="entry name" value="ABC transporter transmembrane region"/>
    <property type="match status" value="2"/>
</dbReference>
<dbReference type="Pfam" id="PF00664">
    <property type="entry name" value="ABC_membrane"/>
    <property type="match status" value="2"/>
</dbReference>
<keyword evidence="9 11" id="KW-0472">Membrane</keyword>
<feature type="domain" description="ABC transmembrane type-1" evidence="13">
    <location>
        <begin position="705"/>
        <end position="788"/>
    </location>
</feature>
<dbReference type="PROSITE" id="PS00211">
    <property type="entry name" value="ABC_TRANSPORTER_1"/>
    <property type="match status" value="1"/>
</dbReference>
<dbReference type="CDD" id="cd18577">
    <property type="entry name" value="ABC_6TM_Pgp_ABCB1_D1_like"/>
    <property type="match status" value="1"/>
</dbReference>
<comment type="similarity">
    <text evidence="2">Belongs to the ABC transporter superfamily. ABCB family. Multidrug resistance exporter (TC 3.A.1.201) subfamily.</text>
</comment>
<evidence type="ECO:0000256" key="7">
    <source>
        <dbReference type="ARBA" id="ARBA00022840"/>
    </source>
</evidence>